<evidence type="ECO:0000259" key="2">
    <source>
        <dbReference type="PROSITE" id="PS51462"/>
    </source>
</evidence>
<proteinExistence type="predicted"/>
<dbReference type="AlphaFoldDB" id="A0A9X4QNT3"/>
<feature type="domain" description="Nudix hydrolase" evidence="2">
    <location>
        <begin position="79"/>
        <end position="209"/>
    </location>
</feature>
<dbReference type="Proteomes" id="UP001153387">
    <property type="component" value="Unassembled WGS sequence"/>
</dbReference>
<name>A0A9X4QNT3_9BACL</name>
<sequence>MSGEEQASDGEKQASDGEETGSKEQVSCDEEMGSKEEVSGGGEMGNSAKHKPEERFDIYDELDRPIGTATRSEAHARGLWHHTFHCWLARRGEDGRARILFQRRSRDKDTNPDRFDITAAGHLSAGETVRDAVRELQEELGLRVSLEDLAPLGTFREQDEGFAQGVRYIDREVSEVYGYVTDRGPETFRLQREELAGLGLLLMEGSSSS</sequence>
<dbReference type="GO" id="GO:0009240">
    <property type="term" value="P:isopentenyl diphosphate biosynthetic process"/>
    <property type="evidence" value="ECO:0007669"/>
    <property type="project" value="TreeGrafter"/>
</dbReference>
<dbReference type="GO" id="GO:0004452">
    <property type="term" value="F:isopentenyl-diphosphate delta-isomerase activity"/>
    <property type="evidence" value="ECO:0007669"/>
    <property type="project" value="TreeGrafter"/>
</dbReference>
<gene>
    <name evidence="3" type="ORF">OMP38_19180</name>
</gene>
<evidence type="ECO:0000256" key="1">
    <source>
        <dbReference type="SAM" id="MobiDB-lite"/>
    </source>
</evidence>
<dbReference type="SUPFAM" id="SSF55811">
    <property type="entry name" value="Nudix"/>
    <property type="match status" value="1"/>
</dbReference>
<feature type="region of interest" description="Disordered" evidence="1">
    <location>
        <begin position="1"/>
        <end position="53"/>
    </location>
</feature>
<dbReference type="InterPro" id="IPR015797">
    <property type="entry name" value="NUDIX_hydrolase-like_dom_sf"/>
</dbReference>
<comment type="caution">
    <text evidence="3">The sequence shown here is derived from an EMBL/GenBank/DDBJ whole genome shotgun (WGS) entry which is preliminary data.</text>
</comment>
<dbReference type="EMBL" id="JAPDHZ010000003">
    <property type="protein sequence ID" value="MDG0792757.1"/>
    <property type="molecule type" value="Genomic_DNA"/>
</dbReference>
<reference evidence="3 4" key="1">
    <citation type="submission" date="2022-10" db="EMBL/GenBank/DDBJ databases">
        <title>Comparative genomic analysis of Cohnella hashimotonis sp. nov., isolated from the International Space Station.</title>
        <authorList>
            <person name="Simpson A."/>
            <person name="Venkateswaran K."/>
        </authorList>
    </citation>
    <scope>NUCLEOTIDE SEQUENCE [LARGE SCALE GENOMIC DNA]</scope>
    <source>
        <strain evidence="3 4">DSM 18997</strain>
    </source>
</reference>
<dbReference type="GO" id="GO:0005737">
    <property type="term" value="C:cytoplasm"/>
    <property type="evidence" value="ECO:0007669"/>
    <property type="project" value="TreeGrafter"/>
</dbReference>
<dbReference type="InterPro" id="IPR000086">
    <property type="entry name" value="NUDIX_hydrolase_dom"/>
</dbReference>
<dbReference type="PROSITE" id="PS51462">
    <property type="entry name" value="NUDIX"/>
    <property type="match status" value="1"/>
</dbReference>
<evidence type="ECO:0000313" key="3">
    <source>
        <dbReference type="EMBL" id="MDG0792757.1"/>
    </source>
</evidence>
<dbReference type="PANTHER" id="PTHR10885">
    <property type="entry name" value="ISOPENTENYL-DIPHOSPHATE DELTA-ISOMERASE"/>
    <property type="match status" value="1"/>
</dbReference>
<dbReference type="CDD" id="cd04692">
    <property type="entry name" value="NUDIX_Hydrolase"/>
    <property type="match status" value="1"/>
</dbReference>
<keyword evidence="4" id="KW-1185">Reference proteome</keyword>
<dbReference type="Pfam" id="PF00293">
    <property type="entry name" value="NUDIX"/>
    <property type="match status" value="1"/>
</dbReference>
<accession>A0A9X4QNT3</accession>
<organism evidence="3 4">
    <name type="scientific">Cohnella ginsengisoli</name>
    <dbReference type="NCBI Taxonomy" id="425004"/>
    <lineage>
        <taxon>Bacteria</taxon>
        <taxon>Bacillati</taxon>
        <taxon>Bacillota</taxon>
        <taxon>Bacilli</taxon>
        <taxon>Bacillales</taxon>
        <taxon>Paenibacillaceae</taxon>
        <taxon>Cohnella</taxon>
    </lineage>
</organism>
<protein>
    <submittedName>
        <fullName evidence="3">NUDIX domain-containing protein</fullName>
    </submittedName>
</protein>
<dbReference type="Gene3D" id="3.90.79.10">
    <property type="entry name" value="Nucleoside Triphosphate Pyrophosphohydrolase"/>
    <property type="match status" value="1"/>
</dbReference>
<evidence type="ECO:0000313" key="4">
    <source>
        <dbReference type="Proteomes" id="UP001153387"/>
    </source>
</evidence>
<dbReference type="PANTHER" id="PTHR10885:SF20">
    <property type="entry name" value="NUDIX HYDROLASE DOMAIN-CONTAINING PROTEIN"/>
    <property type="match status" value="1"/>
</dbReference>
<dbReference type="RefSeq" id="WP_277566520.1">
    <property type="nucleotide sequence ID" value="NZ_JAPDHZ010000003.1"/>
</dbReference>